<accession>A0A7L7Z272</accession>
<sequence length="111" mass="11667">MKHITYAEKSLLVGDATADALLEYAAALSSRGRGEAITVHAISSDGDEVDATFLLGAGAPFMAESTTSTIPEPDNDATVDAIRADLQRMQHPEPVGADDDDHGDLHAYADI</sequence>
<dbReference type="Proteomes" id="UP000516660">
    <property type="component" value="Chromosome"/>
</dbReference>
<dbReference type="KEGG" id="czh:H9X71_00170"/>
<dbReference type="EMBL" id="CP061274">
    <property type="protein sequence ID" value="QOD43834.1"/>
    <property type="molecule type" value="Genomic_DNA"/>
</dbReference>
<feature type="region of interest" description="Disordered" evidence="1">
    <location>
        <begin position="92"/>
        <end position="111"/>
    </location>
</feature>
<evidence type="ECO:0000313" key="3">
    <source>
        <dbReference type="Proteomes" id="UP000516660"/>
    </source>
</evidence>
<organism evidence="2 3">
    <name type="scientific">Clavibacter zhangzhiyongii</name>
    <dbReference type="NCBI Taxonomy" id="2768071"/>
    <lineage>
        <taxon>Bacteria</taxon>
        <taxon>Bacillati</taxon>
        <taxon>Actinomycetota</taxon>
        <taxon>Actinomycetes</taxon>
        <taxon>Micrococcales</taxon>
        <taxon>Microbacteriaceae</taxon>
        <taxon>Clavibacter</taxon>
    </lineage>
</organism>
<evidence type="ECO:0000313" key="2">
    <source>
        <dbReference type="EMBL" id="QOD43834.1"/>
    </source>
</evidence>
<keyword evidence="3" id="KW-1185">Reference proteome</keyword>
<dbReference type="AlphaFoldDB" id="A0A7L7Z272"/>
<dbReference type="RefSeq" id="WP_191147771.1">
    <property type="nucleotide sequence ID" value="NZ_CP061274.1"/>
</dbReference>
<name>A0A7L7Z272_9MICO</name>
<reference evidence="2 3" key="1">
    <citation type="submission" date="2020-08" db="EMBL/GenBank/DDBJ databases">
        <title>Description of Clavibacter zhangzhiyonge sp. nov., a phytopathogenic actinobacterium isolated from barley seeds, causing leaf brown spot and decline.</title>
        <authorList>
            <person name="Tian Q."/>
            <person name="Chuan J."/>
            <person name="Zhao W."/>
            <person name="Li X."/>
        </authorList>
    </citation>
    <scope>NUCLEOTIDE SEQUENCE [LARGE SCALE GENOMIC DNA]</scope>
    <source>
        <strain evidence="2 3">DM1</strain>
    </source>
</reference>
<evidence type="ECO:0000256" key="1">
    <source>
        <dbReference type="SAM" id="MobiDB-lite"/>
    </source>
</evidence>
<proteinExistence type="predicted"/>
<protein>
    <submittedName>
        <fullName evidence="2">Uncharacterized protein</fullName>
    </submittedName>
</protein>
<gene>
    <name evidence="2" type="ORF">H9X71_00170</name>
</gene>